<sequence>MPEDCDHDFGPLSMDSPESLWNHGECLCLGIPDSCGGPKTFEDFPYEAGQKGDLLKGSSKVKIFPDFLRDAHKRSSTFNDAKARLRQMGLQYAKLFSGCLRVMTPEGTQFFQSTQEVWGLIDTSLSLGAAEHLESTSEADLRRGERVAHTLRNPIV</sequence>
<keyword evidence="2" id="KW-1185">Reference proteome</keyword>
<gene>
    <name evidence="1" type="ORF">NDU88_000377</name>
</gene>
<dbReference type="Proteomes" id="UP001066276">
    <property type="component" value="Chromosome 2_2"/>
</dbReference>
<evidence type="ECO:0000313" key="1">
    <source>
        <dbReference type="EMBL" id="KAJ1191060.1"/>
    </source>
</evidence>
<dbReference type="AlphaFoldDB" id="A0AAV7UPU4"/>
<accession>A0AAV7UPU4</accession>
<comment type="caution">
    <text evidence="1">The sequence shown here is derived from an EMBL/GenBank/DDBJ whole genome shotgun (WGS) entry which is preliminary data.</text>
</comment>
<organism evidence="1 2">
    <name type="scientific">Pleurodeles waltl</name>
    <name type="common">Iberian ribbed newt</name>
    <dbReference type="NCBI Taxonomy" id="8319"/>
    <lineage>
        <taxon>Eukaryota</taxon>
        <taxon>Metazoa</taxon>
        <taxon>Chordata</taxon>
        <taxon>Craniata</taxon>
        <taxon>Vertebrata</taxon>
        <taxon>Euteleostomi</taxon>
        <taxon>Amphibia</taxon>
        <taxon>Batrachia</taxon>
        <taxon>Caudata</taxon>
        <taxon>Salamandroidea</taxon>
        <taxon>Salamandridae</taxon>
        <taxon>Pleurodelinae</taxon>
        <taxon>Pleurodeles</taxon>
    </lineage>
</organism>
<dbReference type="Gene3D" id="3.30.250.20">
    <property type="entry name" value="L1 transposable element, C-terminal domain"/>
    <property type="match status" value="1"/>
</dbReference>
<proteinExistence type="predicted"/>
<protein>
    <submittedName>
        <fullName evidence="1">Uncharacterized protein</fullName>
    </submittedName>
</protein>
<name>A0AAV7UPU4_PLEWA</name>
<evidence type="ECO:0000313" key="2">
    <source>
        <dbReference type="Proteomes" id="UP001066276"/>
    </source>
</evidence>
<dbReference type="EMBL" id="JANPWB010000004">
    <property type="protein sequence ID" value="KAJ1191060.1"/>
    <property type="molecule type" value="Genomic_DNA"/>
</dbReference>
<dbReference type="InterPro" id="IPR042566">
    <property type="entry name" value="L1_C"/>
</dbReference>
<reference evidence="1" key="1">
    <citation type="journal article" date="2022" name="bioRxiv">
        <title>Sequencing and chromosome-scale assembly of the giantPleurodeles waltlgenome.</title>
        <authorList>
            <person name="Brown T."/>
            <person name="Elewa A."/>
            <person name="Iarovenko S."/>
            <person name="Subramanian E."/>
            <person name="Araus A.J."/>
            <person name="Petzold A."/>
            <person name="Susuki M."/>
            <person name="Suzuki K.-i.T."/>
            <person name="Hayashi T."/>
            <person name="Toyoda A."/>
            <person name="Oliveira C."/>
            <person name="Osipova E."/>
            <person name="Leigh N.D."/>
            <person name="Simon A."/>
            <person name="Yun M.H."/>
        </authorList>
    </citation>
    <scope>NUCLEOTIDE SEQUENCE</scope>
    <source>
        <strain evidence="1">20211129_DDA</strain>
        <tissue evidence="1">Liver</tissue>
    </source>
</reference>